<dbReference type="InterPro" id="IPR018881">
    <property type="entry name" value="C2orf69_mit"/>
</dbReference>
<dbReference type="EMBL" id="CAEY01001379">
    <property type="status" value="NOT_ANNOTATED_CDS"/>
    <property type="molecule type" value="Genomic_DNA"/>
</dbReference>
<dbReference type="PANTHER" id="PTHR31296">
    <property type="entry name" value="UPF0565 PROTEIN C2ORF69"/>
    <property type="match status" value="1"/>
</dbReference>
<dbReference type="OrthoDB" id="419333at2759"/>
<gene>
    <name evidence="1" type="primary">107359932</name>
</gene>
<dbReference type="PANTHER" id="PTHR31296:SF1">
    <property type="entry name" value="MITOCHONDRIAL PROTEIN C2ORF69"/>
    <property type="match status" value="1"/>
</dbReference>
<reference evidence="2" key="1">
    <citation type="submission" date="2011-08" db="EMBL/GenBank/DDBJ databases">
        <authorList>
            <person name="Rombauts S."/>
        </authorList>
    </citation>
    <scope>NUCLEOTIDE SEQUENCE</scope>
    <source>
        <strain evidence="2">London</strain>
    </source>
</reference>
<dbReference type="Proteomes" id="UP000015104">
    <property type="component" value="Unassembled WGS sequence"/>
</dbReference>
<reference evidence="1" key="2">
    <citation type="submission" date="2015-06" db="UniProtKB">
        <authorList>
            <consortium name="EnsemblMetazoa"/>
        </authorList>
    </citation>
    <scope>IDENTIFICATION</scope>
</reference>
<dbReference type="Pfam" id="PF10561">
    <property type="entry name" value="C2orf69"/>
    <property type="match status" value="2"/>
</dbReference>
<name>T1K3H0_TETUR</name>
<dbReference type="GO" id="GO:0005739">
    <property type="term" value="C:mitochondrion"/>
    <property type="evidence" value="ECO:0007669"/>
    <property type="project" value="TreeGrafter"/>
</dbReference>
<accession>T1K3H0</accession>
<protein>
    <submittedName>
        <fullName evidence="1">Uncharacterized protein</fullName>
    </submittedName>
</protein>
<organism evidence="1 2">
    <name type="scientific">Tetranychus urticae</name>
    <name type="common">Two-spotted spider mite</name>
    <dbReference type="NCBI Taxonomy" id="32264"/>
    <lineage>
        <taxon>Eukaryota</taxon>
        <taxon>Metazoa</taxon>
        <taxon>Ecdysozoa</taxon>
        <taxon>Arthropoda</taxon>
        <taxon>Chelicerata</taxon>
        <taxon>Arachnida</taxon>
        <taxon>Acari</taxon>
        <taxon>Acariformes</taxon>
        <taxon>Trombidiformes</taxon>
        <taxon>Prostigmata</taxon>
        <taxon>Eleutherengona</taxon>
        <taxon>Raphignathae</taxon>
        <taxon>Tetranychoidea</taxon>
        <taxon>Tetranychidae</taxon>
        <taxon>Tetranychus</taxon>
    </lineage>
</organism>
<proteinExistence type="predicted"/>
<dbReference type="EnsemblMetazoa" id="tetur04g08650.1">
    <property type="protein sequence ID" value="tetur04g08650.1"/>
    <property type="gene ID" value="tetur04g08650"/>
</dbReference>
<dbReference type="AlphaFoldDB" id="T1K3H0"/>
<sequence>MAASISHKTITRLLNVTGLGDKVNDLILSRVCSGKSENLVIFFHGDIQDYSEMMSANPNSKNYCQWNLEDTGSILAKKFSNHVIMTVKASRIDSRAKACFDNFVKTDRYGEPTFAMDIKPLMHLQLLTEQAIKSSDWLSSLKCIKLIGFSQGMTVINQIIHSLYSLDQSPNSDLEAFASLIKHIYWLDGGKCWLTDEKIIQTLKNRRIFGHVYVTPLQVCNRDRPDNQINYKIFLSFLDCLKIDHVHKLYYKDSEPSFAHHFQLLADFDSD</sequence>
<evidence type="ECO:0000313" key="1">
    <source>
        <dbReference type="EnsemblMetazoa" id="tetur04g08650.1"/>
    </source>
</evidence>
<dbReference type="HOGENOM" id="CLU_028841_1_0_1"/>
<keyword evidence="2" id="KW-1185">Reference proteome</keyword>
<evidence type="ECO:0000313" key="2">
    <source>
        <dbReference type="Proteomes" id="UP000015104"/>
    </source>
</evidence>
<dbReference type="eggNOG" id="KOG2800">
    <property type="taxonomic scope" value="Eukaryota"/>
</dbReference>